<keyword evidence="2" id="KW-1185">Reference proteome</keyword>
<gene>
    <name evidence="1" type="ORF">TNCT_421901</name>
</gene>
<dbReference type="AlphaFoldDB" id="A0A8X6HJT0"/>
<evidence type="ECO:0000313" key="1">
    <source>
        <dbReference type="EMBL" id="GFR25276.1"/>
    </source>
</evidence>
<name>A0A8X6HJT0_TRICU</name>
<sequence>MYELLEYLEHFTSSLVVPMFLFVGDRDFFLEGFGFSPTVCDYGIGEYGDKLDENFVYEKFPYVDTKPSNEKFESQDFSSNVVVFDAAVAVTIVPMIAASVPPADATYGAPIVVAKEQAFSSDGERNKIHSSP</sequence>
<comment type="caution">
    <text evidence="1">The sequence shown here is derived from an EMBL/GenBank/DDBJ whole genome shotgun (WGS) entry which is preliminary data.</text>
</comment>
<organism evidence="1 2">
    <name type="scientific">Trichonephila clavata</name>
    <name type="common">Joro spider</name>
    <name type="synonym">Nephila clavata</name>
    <dbReference type="NCBI Taxonomy" id="2740835"/>
    <lineage>
        <taxon>Eukaryota</taxon>
        <taxon>Metazoa</taxon>
        <taxon>Ecdysozoa</taxon>
        <taxon>Arthropoda</taxon>
        <taxon>Chelicerata</taxon>
        <taxon>Arachnida</taxon>
        <taxon>Araneae</taxon>
        <taxon>Araneomorphae</taxon>
        <taxon>Entelegynae</taxon>
        <taxon>Araneoidea</taxon>
        <taxon>Nephilidae</taxon>
        <taxon>Trichonephila</taxon>
    </lineage>
</organism>
<reference evidence="1" key="1">
    <citation type="submission" date="2020-07" db="EMBL/GenBank/DDBJ databases">
        <title>Multicomponent nature underlies the extraordinary mechanical properties of spider dragline silk.</title>
        <authorList>
            <person name="Kono N."/>
            <person name="Nakamura H."/>
            <person name="Mori M."/>
            <person name="Yoshida Y."/>
            <person name="Ohtoshi R."/>
            <person name="Malay A.D."/>
            <person name="Moran D.A.P."/>
            <person name="Tomita M."/>
            <person name="Numata K."/>
            <person name="Arakawa K."/>
        </authorList>
    </citation>
    <scope>NUCLEOTIDE SEQUENCE</scope>
</reference>
<protein>
    <submittedName>
        <fullName evidence="1">Uncharacterized protein</fullName>
    </submittedName>
</protein>
<proteinExistence type="predicted"/>
<dbReference type="Proteomes" id="UP000887116">
    <property type="component" value="Unassembled WGS sequence"/>
</dbReference>
<accession>A0A8X6HJT0</accession>
<dbReference type="OrthoDB" id="10532111at2759"/>
<evidence type="ECO:0000313" key="2">
    <source>
        <dbReference type="Proteomes" id="UP000887116"/>
    </source>
</evidence>
<dbReference type="EMBL" id="BMAO01018675">
    <property type="protein sequence ID" value="GFR25276.1"/>
    <property type="molecule type" value="Genomic_DNA"/>
</dbReference>